<evidence type="ECO:0000313" key="2">
    <source>
        <dbReference type="Proteomes" id="UP001150581"/>
    </source>
</evidence>
<protein>
    <submittedName>
        <fullName evidence="1">GTP-binding protein</fullName>
    </submittedName>
</protein>
<keyword evidence="2" id="KW-1185">Reference proteome</keyword>
<proteinExistence type="predicted"/>
<evidence type="ECO:0000313" key="1">
    <source>
        <dbReference type="EMBL" id="KAJ1898260.1"/>
    </source>
</evidence>
<gene>
    <name evidence="1" type="primary">RHB1</name>
    <name evidence="1" type="ORF">LPJ66_002862</name>
</gene>
<comment type="caution">
    <text evidence="1">The sequence shown here is derived from an EMBL/GenBank/DDBJ whole genome shotgun (WGS) entry which is preliminary data.</text>
</comment>
<reference evidence="1" key="1">
    <citation type="submission" date="2022-07" db="EMBL/GenBank/DDBJ databases">
        <title>Phylogenomic reconstructions and comparative analyses of Kickxellomycotina fungi.</title>
        <authorList>
            <person name="Reynolds N.K."/>
            <person name="Stajich J.E."/>
            <person name="Barry K."/>
            <person name="Grigoriev I.V."/>
            <person name="Crous P."/>
            <person name="Smith M.E."/>
        </authorList>
    </citation>
    <scope>NUCLEOTIDE SEQUENCE</scope>
    <source>
        <strain evidence="1">Benny 63K</strain>
    </source>
</reference>
<name>A0ACC1IPA7_9FUNG</name>
<dbReference type="EMBL" id="JANBPG010000253">
    <property type="protein sequence ID" value="KAJ1898260.1"/>
    <property type="molecule type" value="Genomic_DNA"/>
</dbReference>
<dbReference type="Proteomes" id="UP001150581">
    <property type="component" value="Unassembled WGS sequence"/>
</dbReference>
<organism evidence="1 2">
    <name type="scientific">Kickxella alabastrina</name>
    <dbReference type="NCBI Taxonomy" id="61397"/>
    <lineage>
        <taxon>Eukaryota</taxon>
        <taxon>Fungi</taxon>
        <taxon>Fungi incertae sedis</taxon>
        <taxon>Zoopagomycota</taxon>
        <taxon>Kickxellomycotina</taxon>
        <taxon>Kickxellomycetes</taxon>
        <taxon>Kickxellales</taxon>
        <taxon>Kickxellaceae</taxon>
        <taxon>Kickxella</taxon>
    </lineage>
</organism>
<accession>A0ACC1IPA7</accession>
<sequence length="192" mass="21058">MTANRLDRNVVVLGGMGVGKSTAIQRFLSNEFSDTHYPTVSGTYNKKIVINDKEYNLTITDTAGQDETSILDPTFAGSTDVYVIAFSVAYRKSYDIAQVIRDKILDISGVESVAMVLVGNKSDLKEERQVSNSEAKELALKYKCPYIETSAKENSNIEEMFVKSVKIANKARGDEEEDGAGADGDKSMCIVM</sequence>